<dbReference type="PROSITE" id="PS50059">
    <property type="entry name" value="FKBP_PPIASE"/>
    <property type="match status" value="1"/>
</dbReference>
<reference evidence="12" key="1">
    <citation type="submission" date="2020-10" db="EMBL/GenBank/DDBJ databases">
        <authorList>
            <person name="Gilroy R."/>
        </authorList>
    </citation>
    <scope>NUCLEOTIDE SEQUENCE</scope>
    <source>
        <strain evidence="12">B1-15692</strain>
    </source>
</reference>
<comment type="similarity">
    <text evidence="3 10">Belongs to the FKBP-type PPIase family.</text>
</comment>
<evidence type="ECO:0000313" key="12">
    <source>
        <dbReference type="EMBL" id="MBO8466821.1"/>
    </source>
</evidence>
<name>A0A9D9I6F0_9BACT</name>
<dbReference type="GO" id="GO:0005737">
    <property type="term" value="C:cytoplasm"/>
    <property type="evidence" value="ECO:0007669"/>
    <property type="project" value="UniProtKB-SubCell"/>
</dbReference>
<keyword evidence="7 9" id="KW-0413">Isomerase</keyword>
<evidence type="ECO:0000256" key="5">
    <source>
        <dbReference type="ARBA" id="ARBA00023110"/>
    </source>
</evidence>
<dbReference type="Gene3D" id="3.10.50.40">
    <property type="match status" value="1"/>
</dbReference>
<comment type="caution">
    <text evidence="12">The sequence shown here is derived from an EMBL/GenBank/DDBJ whole genome shotgun (WGS) entry which is preliminary data.</text>
</comment>
<evidence type="ECO:0000256" key="10">
    <source>
        <dbReference type="RuleBase" id="RU003915"/>
    </source>
</evidence>
<evidence type="ECO:0000256" key="4">
    <source>
        <dbReference type="ARBA" id="ARBA00022490"/>
    </source>
</evidence>
<keyword evidence="4" id="KW-0963">Cytoplasm</keyword>
<dbReference type="Pfam" id="PF00254">
    <property type="entry name" value="FKBP_C"/>
    <property type="match status" value="1"/>
</dbReference>
<proteinExistence type="inferred from homology"/>
<evidence type="ECO:0000313" key="13">
    <source>
        <dbReference type="Proteomes" id="UP000823660"/>
    </source>
</evidence>
<dbReference type="GO" id="GO:0003755">
    <property type="term" value="F:peptidyl-prolyl cis-trans isomerase activity"/>
    <property type="evidence" value="ECO:0007669"/>
    <property type="project" value="UniProtKB-UniRule"/>
</dbReference>
<dbReference type="GO" id="GO:0042026">
    <property type="term" value="P:protein refolding"/>
    <property type="evidence" value="ECO:0007669"/>
    <property type="project" value="UniProtKB-ARBA"/>
</dbReference>
<gene>
    <name evidence="12" type="ORF">IAB99_03555</name>
</gene>
<protein>
    <recommendedName>
        <fullName evidence="10">Peptidyl-prolyl cis-trans isomerase</fullName>
        <ecNumber evidence="10">5.2.1.8</ecNumber>
    </recommendedName>
</protein>
<accession>A0A9D9I6F0</accession>
<feature type="domain" description="PPIase FKBP-type" evidence="11">
    <location>
        <begin position="6"/>
        <end position="94"/>
    </location>
</feature>
<evidence type="ECO:0000259" key="11">
    <source>
        <dbReference type="PROSITE" id="PS50059"/>
    </source>
</evidence>
<evidence type="ECO:0000256" key="9">
    <source>
        <dbReference type="PROSITE-ProRule" id="PRU00277"/>
    </source>
</evidence>
<evidence type="ECO:0000256" key="8">
    <source>
        <dbReference type="ARBA" id="ARBA00037071"/>
    </source>
</evidence>
<organism evidence="12 13">
    <name type="scientific">Candidatus Cryptobacteroides faecipullorum</name>
    <dbReference type="NCBI Taxonomy" id="2840764"/>
    <lineage>
        <taxon>Bacteria</taxon>
        <taxon>Pseudomonadati</taxon>
        <taxon>Bacteroidota</taxon>
        <taxon>Bacteroidia</taxon>
        <taxon>Bacteroidales</taxon>
        <taxon>Candidatus Cryptobacteroides</taxon>
    </lineage>
</organism>
<dbReference type="Proteomes" id="UP000823660">
    <property type="component" value="Unassembled WGS sequence"/>
</dbReference>
<reference evidence="12" key="2">
    <citation type="journal article" date="2021" name="PeerJ">
        <title>Extensive microbial diversity within the chicken gut microbiome revealed by metagenomics and culture.</title>
        <authorList>
            <person name="Gilroy R."/>
            <person name="Ravi A."/>
            <person name="Getino M."/>
            <person name="Pursley I."/>
            <person name="Horton D.L."/>
            <person name="Alikhan N.F."/>
            <person name="Baker D."/>
            <person name="Gharbi K."/>
            <person name="Hall N."/>
            <person name="Watson M."/>
            <person name="Adriaenssens E.M."/>
            <person name="Foster-Nyarko E."/>
            <person name="Jarju S."/>
            <person name="Secka A."/>
            <person name="Antonio M."/>
            <person name="Oren A."/>
            <person name="Chaudhuri R.R."/>
            <person name="La Ragione R."/>
            <person name="Hildebrand F."/>
            <person name="Pallen M.J."/>
        </authorList>
    </citation>
    <scope>NUCLEOTIDE SEQUENCE</scope>
    <source>
        <strain evidence="12">B1-15692</strain>
    </source>
</reference>
<sequence>MKIGQNSVVELCYELEVDGEIVDRTTREKPLDYIQGTGSLLPKFESNVEGLEPGGKFSFTLTPEEGYGEVDPDRIIDLPKQAFEVNGVIQESLLVPGTTIPMLNGRGGVVPGKVLEVSENSVKMDLNSPMAGKTLNFSGEILTVREATEKELHDGLHGENVHSCCGGHHEGGCGHHGDGEGCCGGHHGDGEGCCGGHHGEGDGCGHHGEGCCHKDE</sequence>
<dbReference type="EC" id="5.2.1.8" evidence="10"/>
<dbReference type="PANTHER" id="PTHR47861">
    <property type="entry name" value="FKBP-TYPE PEPTIDYL-PROLYL CIS-TRANS ISOMERASE SLYD"/>
    <property type="match status" value="1"/>
</dbReference>
<evidence type="ECO:0000256" key="7">
    <source>
        <dbReference type="ARBA" id="ARBA00023235"/>
    </source>
</evidence>
<comment type="catalytic activity">
    <reaction evidence="1 9 10">
        <text>[protein]-peptidylproline (omega=180) = [protein]-peptidylproline (omega=0)</text>
        <dbReference type="Rhea" id="RHEA:16237"/>
        <dbReference type="Rhea" id="RHEA-COMP:10747"/>
        <dbReference type="Rhea" id="RHEA-COMP:10748"/>
        <dbReference type="ChEBI" id="CHEBI:83833"/>
        <dbReference type="ChEBI" id="CHEBI:83834"/>
        <dbReference type="EC" id="5.2.1.8"/>
    </reaction>
</comment>
<evidence type="ECO:0000256" key="3">
    <source>
        <dbReference type="ARBA" id="ARBA00006577"/>
    </source>
</evidence>
<dbReference type="InterPro" id="IPR001179">
    <property type="entry name" value="PPIase_FKBP_dom"/>
</dbReference>
<evidence type="ECO:0000256" key="2">
    <source>
        <dbReference type="ARBA" id="ARBA00004496"/>
    </source>
</evidence>
<dbReference type="EMBL" id="JADIMH010000017">
    <property type="protein sequence ID" value="MBO8466821.1"/>
    <property type="molecule type" value="Genomic_DNA"/>
</dbReference>
<comment type="function">
    <text evidence="8">Also involved in hydrogenase metallocenter assembly, probably by participating in the nickel insertion step. This function in hydrogenase biosynthesis requires chaperone activity and the presence of the metal-binding domain, but not PPIase activity.</text>
</comment>
<dbReference type="InterPro" id="IPR046357">
    <property type="entry name" value="PPIase_dom_sf"/>
</dbReference>
<dbReference type="SUPFAM" id="SSF54534">
    <property type="entry name" value="FKBP-like"/>
    <property type="match status" value="1"/>
</dbReference>
<dbReference type="PANTHER" id="PTHR47861:SF3">
    <property type="entry name" value="FKBP-TYPE PEPTIDYL-PROLYL CIS-TRANS ISOMERASE SLYD"/>
    <property type="match status" value="1"/>
</dbReference>
<dbReference type="AlphaFoldDB" id="A0A9D9I6F0"/>
<evidence type="ECO:0000256" key="6">
    <source>
        <dbReference type="ARBA" id="ARBA00023186"/>
    </source>
</evidence>
<keyword evidence="6" id="KW-0143">Chaperone</keyword>
<evidence type="ECO:0000256" key="1">
    <source>
        <dbReference type="ARBA" id="ARBA00000971"/>
    </source>
</evidence>
<keyword evidence="5 9" id="KW-0697">Rotamase</keyword>
<comment type="subcellular location">
    <subcellularLocation>
        <location evidence="2">Cytoplasm</location>
    </subcellularLocation>
</comment>